<sequence length="178" mass="21022">MDAHLNKAEFRQTWYHIGKIYETIILLDIPRSEVSLQRIEYVSLGARIPVKVNDQKALLDDPCKVVSSQGRDLRPKDRRRLRKLCRIEDFERERNLNESDEYAVGYFDEPFARYYLSADGLVAPFRGEMKYIHYPEKRSAVEKLYCYVWGHFINEHGELHKFGPMKGTYFAGVCPILW</sequence>
<organism evidence="1 2">
    <name type="scientific">Ligilactobacillus saerimneri</name>
    <dbReference type="NCBI Taxonomy" id="228229"/>
    <lineage>
        <taxon>Bacteria</taxon>
        <taxon>Bacillati</taxon>
        <taxon>Bacillota</taxon>
        <taxon>Bacilli</taxon>
        <taxon>Lactobacillales</taxon>
        <taxon>Lactobacillaceae</taxon>
        <taxon>Ligilactobacillus</taxon>
    </lineage>
</organism>
<evidence type="ECO:0000313" key="1">
    <source>
        <dbReference type="EMBL" id="QLL78050.1"/>
    </source>
</evidence>
<evidence type="ECO:0000313" key="2">
    <source>
        <dbReference type="Proteomes" id="UP000510886"/>
    </source>
</evidence>
<protein>
    <submittedName>
        <fullName evidence="1">Uncharacterized protein</fullName>
    </submittedName>
</protein>
<dbReference type="KEGG" id="lsw:GTO87_05175"/>
<dbReference type="EMBL" id="CP047418">
    <property type="protein sequence ID" value="QLL78050.1"/>
    <property type="molecule type" value="Genomic_DNA"/>
</dbReference>
<name>A0A7H9EK11_9LACO</name>
<dbReference type="Proteomes" id="UP000510886">
    <property type="component" value="Chromosome"/>
</dbReference>
<reference evidence="1 2" key="1">
    <citation type="submission" date="2020-01" db="EMBL/GenBank/DDBJ databases">
        <title>Complete and circular genome sequences of six lactobacillus isolates from horses.</title>
        <authorList>
            <person name="Hassan H.M."/>
        </authorList>
    </citation>
    <scope>NUCLEOTIDE SEQUENCE [LARGE SCALE GENOMIC DNA]</scope>
    <source>
        <strain evidence="1 2">1A</strain>
    </source>
</reference>
<gene>
    <name evidence="1" type="ORF">GTO87_05175</name>
</gene>
<accession>A0A7H9EK11</accession>
<dbReference type="AlphaFoldDB" id="A0A7H9EK11"/>
<dbReference type="RefSeq" id="WP_180848367.1">
    <property type="nucleotide sequence ID" value="NZ_CP047418.1"/>
</dbReference>
<proteinExistence type="predicted"/>